<feature type="compositionally biased region" description="Low complexity" evidence="1">
    <location>
        <begin position="54"/>
        <end position="68"/>
    </location>
</feature>
<feature type="compositionally biased region" description="Basic and acidic residues" evidence="1">
    <location>
        <begin position="69"/>
        <end position="83"/>
    </location>
</feature>
<feature type="region of interest" description="Disordered" evidence="1">
    <location>
        <begin position="1"/>
        <end position="214"/>
    </location>
</feature>
<feature type="compositionally biased region" description="Basic residues" evidence="1">
    <location>
        <begin position="155"/>
        <end position="167"/>
    </location>
</feature>
<feature type="compositionally biased region" description="Basic residues" evidence="1">
    <location>
        <begin position="99"/>
        <end position="125"/>
    </location>
</feature>
<dbReference type="EMBL" id="CADCUB010000001">
    <property type="protein sequence ID" value="CAA9303742.1"/>
    <property type="molecule type" value="Genomic_DNA"/>
</dbReference>
<name>A0A6J4KG31_9ACTN</name>
<protein>
    <submittedName>
        <fullName evidence="2">RNA polymerase sigma factor</fullName>
    </submittedName>
</protein>
<accession>A0A6J4KG31</accession>
<organism evidence="2">
    <name type="scientific">uncultured Frankineae bacterium</name>
    <dbReference type="NCBI Taxonomy" id="437475"/>
    <lineage>
        <taxon>Bacteria</taxon>
        <taxon>Bacillati</taxon>
        <taxon>Actinomycetota</taxon>
        <taxon>Actinomycetes</taxon>
        <taxon>Frankiales</taxon>
        <taxon>environmental samples</taxon>
    </lineage>
</organism>
<reference evidence="2" key="1">
    <citation type="submission" date="2020-02" db="EMBL/GenBank/DDBJ databases">
        <authorList>
            <person name="Meier V. D."/>
        </authorList>
    </citation>
    <scope>NUCLEOTIDE SEQUENCE</scope>
    <source>
        <strain evidence="2">AVDCRST_MAG07</strain>
    </source>
</reference>
<sequence length="214" mass="23075">GDRTHGHRTGRGGRTGRARGVGRHRRALHAAAAVGGPRLPAAGRRPARRRPDRVAAPGRAPGLPPRATRATDVDHHDGQERECPGAQVPRPHLAVLVRVRGRGRRAAGRGHGGPRRRAAARRAAHRAAGGFRRAVGPRPGAAHAPGRRPACPVLRHQRPAGHARRQHRADPGPGAREAAGVAVPRGVRRRVDRPGRREQQGARWTTWHDDRGEM</sequence>
<feature type="compositionally biased region" description="Basic and acidic residues" evidence="1">
    <location>
        <begin position="192"/>
        <end position="214"/>
    </location>
</feature>
<evidence type="ECO:0000313" key="2">
    <source>
        <dbReference type="EMBL" id="CAA9303742.1"/>
    </source>
</evidence>
<gene>
    <name evidence="2" type="ORF">AVDCRST_MAG07-1083</name>
</gene>
<evidence type="ECO:0000256" key="1">
    <source>
        <dbReference type="SAM" id="MobiDB-lite"/>
    </source>
</evidence>
<feature type="compositionally biased region" description="Low complexity" evidence="1">
    <location>
        <begin position="171"/>
        <end position="185"/>
    </location>
</feature>
<feature type="compositionally biased region" description="Basic residues" evidence="1">
    <location>
        <begin position="1"/>
        <end position="28"/>
    </location>
</feature>
<dbReference type="AlphaFoldDB" id="A0A6J4KG31"/>
<feature type="non-terminal residue" evidence="2">
    <location>
        <position position="214"/>
    </location>
</feature>
<proteinExistence type="predicted"/>
<feature type="compositionally biased region" description="Low complexity" evidence="1">
    <location>
        <begin position="126"/>
        <end position="150"/>
    </location>
</feature>
<feature type="non-terminal residue" evidence="2">
    <location>
        <position position="1"/>
    </location>
</feature>
<feature type="compositionally biased region" description="Low complexity" evidence="1">
    <location>
        <begin position="29"/>
        <end position="44"/>
    </location>
</feature>